<organism evidence="2 3">
    <name type="scientific">Amycolatopsis vastitatis</name>
    <dbReference type="NCBI Taxonomy" id="1905142"/>
    <lineage>
        <taxon>Bacteria</taxon>
        <taxon>Bacillati</taxon>
        <taxon>Actinomycetota</taxon>
        <taxon>Actinomycetes</taxon>
        <taxon>Pseudonocardiales</taxon>
        <taxon>Pseudonocardiaceae</taxon>
        <taxon>Amycolatopsis</taxon>
    </lineage>
</organism>
<name>A0A229T062_9PSEU</name>
<dbReference type="EMBL" id="NMUL01000027">
    <property type="protein sequence ID" value="OXM64676.1"/>
    <property type="molecule type" value="Genomic_DNA"/>
</dbReference>
<dbReference type="PROSITE" id="PS51257">
    <property type="entry name" value="PROKAR_LIPOPROTEIN"/>
    <property type="match status" value="1"/>
</dbReference>
<evidence type="ECO:0000256" key="1">
    <source>
        <dbReference type="SAM" id="SignalP"/>
    </source>
</evidence>
<feature type="chain" id="PRO_5038376913" description="LppX_LprAFG lipoprotein" evidence="1">
    <location>
        <begin position="19"/>
        <end position="230"/>
    </location>
</feature>
<dbReference type="AlphaFoldDB" id="A0A229T062"/>
<sequence length="230" mass="24448">MKRLAALAAVLLVAACGAGPQPRPLSAAEAERLALARFANYRFRAENFTATVPTGAGRIALRGRVDFVEGLGYAEMSTDGRHDDASGGLLQWTPSAVAFRGGPGQTATDPPPADRWQYRPLQQGPELDTALRLLLGLGTDRPDNVQLLRQSSARWVRTDTVGDTPVDVIDGPQPAHPQEAAKAARVQYWLDTAGLLRRVEARVGDRPDPVVVSFAPAASPAPGPVAAFAR</sequence>
<dbReference type="RefSeq" id="WP_093950172.1">
    <property type="nucleotide sequence ID" value="NZ_NMUL01000027.1"/>
</dbReference>
<evidence type="ECO:0008006" key="4">
    <source>
        <dbReference type="Google" id="ProtNLM"/>
    </source>
</evidence>
<evidence type="ECO:0000313" key="2">
    <source>
        <dbReference type="EMBL" id="OXM64676.1"/>
    </source>
</evidence>
<gene>
    <name evidence="2" type="ORF">CF165_25915</name>
</gene>
<dbReference type="Proteomes" id="UP000215199">
    <property type="component" value="Unassembled WGS sequence"/>
</dbReference>
<keyword evidence="3" id="KW-1185">Reference proteome</keyword>
<feature type="signal peptide" evidence="1">
    <location>
        <begin position="1"/>
        <end position="18"/>
    </location>
</feature>
<protein>
    <recommendedName>
        <fullName evidence="4">LppX_LprAFG lipoprotein</fullName>
    </recommendedName>
</protein>
<evidence type="ECO:0000313" key="3">
    <source>
        <dbReference type="Proteomes" id="UP000215199"/>
    </source>
</evidence>
<keyword evidence="1" id="KW-0732">Signal</keyword>
<accession>A0A229T062</accession>
<proteinExistence type="predicted"/>
<reference evidence="3" key="1">
    <citation type="submission" date="2017-07" db="EMBL/GenBank/DDBJ databases">
        <title>Comparative genome mining reveals phylogenetic distribution patterns of secondary metabolites in Amycolatopsis.</title>
        <authorList>
            <person name="Adamek M."/>
            <person name="Alanjary M."/>
            <person name="Sales-Ortells H."/>
            <person name="Goodfellow M."/>
            <person name="Bull A.T."/>
            <person name="Kalinowski J."/>
            <person name="Ziemert N."/>
        </authorList>
    </citation>
    <scope>NUCLEOTIDE SEQUENCE [LARGE SCALE GENOMIC DNA]</scope>
    <source>
        <strain evidence="3">H5</strain>
    </source>
</reference>
<comment type="caution">
    <text evidence="2">The sequence shown here is derived from an EMBL/GenBank/DDBJ whole genome shotgun (WGS) entry which is preliminary data.</text>
</comment>
<dbReference type="OrthoDB" id="3673753at2"/>